<feature type="region of interest" description="Disordered" evidence="1">
    <location>
        <begin position="1"/>
        <end position="132"/>
    </location>
</feature>
<dbReference type="EMBL" id="CADCWF010000233">
    <property type="protein sequence ID" value="CAA9569161.1"/>
    <property type="molecule type" value="Genomic_DNA"/>
</dbReference>
<feature type="compositionally biased region" description="Basic residues" evidence="1">
    <location>
        <begin position="19"/>
        <end position="35"/>
    </location>
</feature>
<feature type="non-terminal residue" evidence="2">
    <location>
        <position position="151"/>
    </location>
</feature>
<accession>A0A6J4V7J1</accession>
<evidence type="ECO:0000313" key="2">
    <source>
        <dbReference type="EMBL" id="CAA9569161.1"/>
    </source>
</evidence>
<name>A0A6J4V7J1_9BACT</name>
<organism evidence="2">
    <name type="scientific">uncultured Thermomicrobiales bacterium</name>
    <dbReference type="NCBI Taxonomy" id="1645740"/>
    <lineage>
        <taxon>Bacteria</taxon>
        <taxon>Pseudomonadati</taxon>
        <taxon>Thermomicrobiota</taxon>
        <taxon>Thermomicrobia</taxon>
        <taxon>Thermomicrobiales</taxon>
        <taxon>environmental samples</taxon>
    </lineage>
</organism>
<dbReference type="AlphaFoldDB" id="A0A6J4V7J1"/>
<feature type="compositionally biased region" description="Basic residues" evidence="1">
    <location>
        <begin position="47"/>
        <end position="66"/>
    </location>
</feature>
<protein>
    <submittedName>
        <fullName evidence="2">Uncharacterized protein</fullName>
    </submittedName>
</protein>
<feature type="compositionally biased region" description="Low complexity" evidence="1">
    <location>
        <begin position="81"/>
        <end position="110"/>
    </location>
</feature>
<sequence length="151" mass="16584">ERGVVPRLGRQPTADRRAGRTHLPRPVRLPARYRRVPLLAGPDRLHPGRRRPRRRGHQVRQLGRRPRAGDAPRSGGGLADGPLLQQPRRLRARAALPAGGRGGNRPARGVDGPRDDPGIPGGPARRPVDAVPASAWVRDRRALRLRATLPR</sequence>
<gene>
    <name evidence="2" type="ORF">AVDCRST_MAG59-3324</name>
</gene>
<evidence type="ECO:0000256" key="1">
    <source>
        <dbReference type="SAM" id="MobiDB-lite"/>
    </source>
</evidence>
<reference evidence="2" key="1">
    <citation type="submission" date="2020-02" db="EMBL/GenBank/DDBJ databases">
        <authorList>
            <person name="Meier V. D."/>
        </authorList>
    </citation>
    <scope>NUCLEOTIDE SEQUENCE</scope>
    <source>
        <strain evidence="2">AVDCRST_MAG59</strain>
    </source>
</reference>
<feature type="non-terminal residue" evidence="2">
    <location>
        <position position="1"/>
    </location>
</feature>
<proteinExistence type="predicted"/>